<evidence type="ECO:0000256" key="3">
    <source>
        <dbReference type="ARBA" id="ARBA00022741"/>
    </source>
</evidence>
<evidence type="ECO:0000256" key="4">
    <source>
        <dbReference type="ARBA" id="ARBA00022840"/>
    </source>
</evidence>
<evidence type="ECO:0000313" key="5">
    <source>
        <dbReference type="EMBL" id="VDN44367.1"/>
    </source>
</evidence>
<reference evidence="5 6" key="2">
    <citation type="submission" date="2018-11" db="EMBL/GenBank/DDBJ databases">
        <authorList>
            <consortium name="Pathogen Informatics"/>
        </authorList>
    </citation>
    <scope>NUCLEOTIDE SEQUENCE [LARGE SCALE GENOMIC DNA]</scope>
</reference>
<reference evidence="7" key="1">
    <citation type="submission" date="2016-06" db="UniProtKB">
        <authorList>
            <consortium name="WormBaseParasite"/>
        </authorList>
    </citation>
    <scope>IDENTIFICATION</scope>
</reference>
<dbReference type="GO" id="GO:0019098">
    <property type="term" value="P:reproductive behavior"/>
    <property type="evidence" value="ECO:0007669"/>
    <property type="project" value="UniProtKB-ARBA"/>
</dbReference>
<accession>A0A183EX80</accession>
<keyword evidence="3" id="KW-0547">Nucleotide-binding</keyword>
<evidence type="ECO:0000313" key="6">
    <source>
        <dbReference type="Proteomes" id="UP000271098"/>
    </source>
</evidence>
<dbReference type="PROSITE" id="PS51221">
    <property type="entry name" value="TTL"/>
    <property type="match status" value="1"/>
</dbReference>
<dbReference type="GO" id="GO:0070740">
    <property type="term" value="F:tubulin-glutamic acid ligase activity"/>
    <property type="evidence" value="ECO:0007669"/>
    <property type="project" value="TreeGrafter"/>
</dbReference>
<dbReference type="PANTHER" id="PTHR12241">
    <property type="entry name" value="TUBULIN POLYGLUTAMYLASE"/>
    <property type="match status" value="1"/>
</dbReference>
<keyword evidence="6" id="KW-1185">Reference proteome</keyword>
<gene>
    <name evidence="5" type="ORF">GPUH_LOCUS25569</name>
</gene>
<evidence type="ECO:0000256" key="2">
    <source>
        <dbReference type="ARBA" id="ARBA00022598"/>
    </source>
</evidence>
<dbReference type="GO" id="GO:0005524">
    <property type="term" value="F:ATP binding"/>
    <property type="evidence" value="ECO:0007669"/>
    <property type="project" value="UniProtKB-KW"/>
</dbReference>
<dbReference type="Pfam" id="PF03133">
    <property type="entry name" value="TTL"/>
    <property type="match status" value="1"/>
</dbReference>
<organism evidence="7">
    <name type="scientific">Gongylonema pulchrum</name>
    <dbReference type="NCBI Taxonomy" id="637853"/>
    <lineage>
        <taxon>Eukaryota</taxon>
        <taxon>Metazoa</taxon>
        <taxon>Ecdysozoa</taxon>
        <taxon>Nematoda</taxon>
        <taxon>Chromadorea</taxon>
        <taxon>Rhabditida</taxon>
        <taxon>Spirurina</taxon>
        <taxon>Spiruromorpha</taxon>
        <taxon>Spiruroidea</taxon>
        <taxon>Gongylonematidae</taxon>
        <taxon>Gongylonema</taxon>
    </lineage>
</organism>
<dbReference type="OrthoDB" id="202825at2759"/>
<comment type="similarity">
    <text evidence="1">Belongs to the tubulin--tyrosine ligase family.</text>
</comment>
<dbReference type="Proteomes" id="UP000271098">
    <property type="component" value="Unassembled WGS sequence"/>
</dbReference>
<name>A0A183EX80_9BILA</name>
<protein>
    <submittedName>
        <fullName evidence="7">Phage_int_SAM_5 domain-containing protein</fullName>
    </submittedName>
</protein>
<proteinExistence type="inferred from homology"/>
<dbReference type="GO" id="GO:0000226">
    <property type="term" value="P:microtubule cytoskeleton organization"/>
    <property type="evidence" value="ECO:0007669"/>
    <property type="project" value="TreeGrafter"/>
</dbReference>
<dbReference type="AlphaFoldDB" id="A0A183EX80"/>
<dbReference type="Gene3D" id="3.30.470.20">
    <property type="entry name" value="ATP-grasp fold, B domain"/>
    <property type="match status" value="1"/>
</dbReference>
<dbReference type="InterPro" id="IPR004344">
    <property type="entry name" value="TTL/TTLL_fam"/>
</dbReference>
<dbReference type="PANTHER" id="PTHR12241:SF162">
    <property type="entry name" value="TUBULIN MONOGLUTAMYLASE TTLL4"/>
    <property type="match status" value="1"/>
</dbReference>
<keyword evidence="4" id="KW-0067">ATP-binding</keyword>
<evidence type="ECO:0000313" key="7">
    <source>
        <dbReference type="WBParaSite" id="GPUH_0002560101-mRNA-1"/>
    </source>
</evidence>
<dbReference type="EMBL" id="UYRT01105741">
    <property type="protein sequence ID" value="VDN44367.1"/>
    <property type="molecule type" value="Genomic_DNA"/>
</dbReference>
<dbReference type="GO" id="GO:0015631">
    <property type="term" value="F:tubulin binding"/>
    <property type="evidence" value="ECO:0007669"/>
    <property type="project" value="TreeGrafter"/>
</dbReference>
<evidence type="ECO:0000256" key="1">
    <source>
        <dbReference type="ARBA" id="ARBA00006820"/>
    </source>
</evidence>
<sequence length="111" mass="13060">MSNKFMHLTNYSINKLAQSEGERTTPVPKWKLSDFWGYVADRIDICLLKHRIVDLIIKAVLACESHIRTHQKKHSIYTFTSHELFGIDILLDDTLRPWLLEVSHNKPIVYR</sequence>
<keyword evidence="2" id="KW-0436">Ligase</keyword>
<dbReference type="WBParaSite" id="GPUH_0002560101-mRNA-1">
    <property type="protein sequence ID" value="GPUH_0002560101-mRNA-1"/>
    <property type="gene ID" value="GPUH_0002560101"/>
</dbReference>
<dbReference type="GO" id="GO:0036064">
    <property type="term" value="C:ciliary basal body"/>
    <property type="evidence" value="ECO:0007669"/>
    <property type="project" value="TreeGrafter"/>
</dbReference>